<dbReference type="InterPro" id="IPR040079">
    <property type="entry name" value="Glutathione_S-Trfase"/>
</dbReference>
<dbReference type="Gene3D" id="1.20.1050.10">
    <property type="match status" value="1"/>
</dbReference>
<comment type="caution">
    <text evidence="2">The sequence shown here is derived from an EMBL/GenBank/DDBJ whole genome shotgun (WGS) entry which is preliminary data.</text>
</comment>
<organism evidence="2 3">
    <name type="scientific">Ferrovibrio xuzhouensis</name>
    <dbReference type="NCBI Taxonomy" id="1576914"/>
    <lineage>
        <taxon>Bacteria</taxon>
        <taxon>Pseudomonadati</taxon>
        <taxon>Pseudomonadota</taxon>
        <taxon>Alphaproteobacteria</taxon>
        <taxon>Rhodospirillales</taxon>
        <taxon>Rhodospirillaceae</taxon>
        <taxon>Ferrovibrio</taxon>
    </lineage>
</organism>
<dbReference type="CDD" id="cd03043">
    <property type="entry name" value="GST_N_1"/>
    <property type="match status" value="1"/>
</dbReference>
<dbReference type="InterPro" id="IPR036282">
    <property type="entry name" value="Glutathione-S-Trfase_C_sf"/>
</dbReference>
<dbReference type="PANTHER" id="PTHR42673">
    <property type="entry name" value="MALEYLACETOACETATE ISOMERASE"/>
    <property type="match status" value="1"/>
</dbReference>
<dbReference type="EMBL" id="JBHRYJ010000006">
    <property type="protein sequence ID" value="MFC3677953.1"/>
    <property type="molecule type" value="Genomic_DNA"/>
</dbReference>
<dbReference type="Pfam" id="PF13409">
    <property type="entry name" value="GST_N_2"/>
    <property type="match status" value="1"/>
</dbReference>
<name>A0ABV7VPA4_9PROT</name>
<evidence type="ECO:0000313" key="3">
    <source>
        <dbReference type="Proteomes" id="UP001595711"/>
    </source>
</evidence>
<gene>
    <name evidence="2" type="ORF">ACFOOQ_20540</name>
</gene>
<protein>
    <submittedName>
        <fullName evidence="2">Glutathione S-transferase family protein</fullName>
    </submittedName>
</protein>
<dbReference type="Proteomes" id="UP001595711">
    <property type="component" value="Unassembled WGS sequence"/>
</dbReference>
<dbReference type="PROSITE" id="PS50404">
    <property type="entry name" value="GST_NTER"/>
    <property type="match status" value="1"/>
</dbReference>
<dbReference type="RefSeq" id="WP_379729575.1">
    <property type="nucleotide sequence ID" value="NZ_JBHRYJ010000006.1"/>
</dbReference>
<dbReference type="InterPro" id="IPR036249">
    <property type="entry name" value="Thioredoxin-like_sf"/>
</dbReference>
<accession>A0ABV7VPA4</accession>
<dbReference type="SFLD" id="SFLDG00358">
    <property type="entry name" value="Main_(cytGST)"/>
    <property type="match status" value="1"/>
</dbReference>
<dbReference type="SUPFAM" id="SSF47616">
    <property type="entry name" value="GST C-terminal domain-like"/>
    <property type="match status" value="1"/>
</dbReference>
<sequence>MADLVIVIGNKNYSSWSLRPWLALKATGEPFEEVMVTLRQPETRAKIIAHSPAGKVPVLTHGDLLVWESLAICEYLAEAFPYVGLWPSDPRARAVARAVSTEMHAGFTGLRRDLPMDIHSKGTTSGVAGEEARADIARVQQIWQDCRGRFGDIEGEEGGPFLFGRFSVADCMYAPVATRFRTYGVKLDPVSATYVDAIYAHPAMQDWIAGAKGEAPLPEN</sequence>
<dbReference type="InterPro" id="IPR004045">
    <property type="entry name" value="Glutathione_S-Trfase_N"/>
</dbReference>
<reference evidence="3" key="1">
    <citation type="journal article" date="2019" name="Int. J. Syst. Evol. Microbiol.">
        <title>The Global Catalogue of Microorganisms (GCM) 10K type strain sequencing project: providing services to taxonomists for standard genome sequencing and annotation.</title>
        <authorList>
            <consortium name="The Broad Institute Genomics Platform"/>
            <consortium name="The Broad Institute Genome Sequencing Center for Infectious Disease"/>
            <person name="Wu L."/>
            <person name="Ma J."/>
        </authorList>
    </citation>
    <scope>NUCLEOTIDE SEQUENCE [LARGE SCALE GENOMIC DNA]</scope>
    <source>
        <strain evidence="3">KCTC 42182</strain>
    </source>
</reference>
<evidence type="ECO:0000259" key="1">
    <source>
        <dbReference type="PROSITE" id="PS50404"/>
    </source>
</evidence>
<dbReference type="SUPFAM" id="SSF52833">
    <property type="entry name" value="Thioredoxin-like"/>
    <property type="match status" value="1"/>
</dbReference>
<dbReference type="Gene3D" id="3.40.30.10">
    <property type="entry name" value="Glutaredoxin"/>
    <property type="match status" value="1"/>
</dbReference>
<feature type="domain" description="GST N-terminal" evidence="1">
    <location>
        <begin position="4"/>
        <end position="84"/>
    </location>
</feature>
<keyword evidence="3" id="KW-1185">Reference proteome</keyword>
<dbReference type="Pfam" id="PF13410">
    <property type="entry name" value="GST_C_2"/>
    <property type="match status" value="1"/>
</dbReference>
<evidence type="ECO:0000313" key="2">
    <source>
        <dbReference type="EMBL" id="MFC3677953.1"/>
    </source>
</evidence>
<dbReference type="PANTHER" id="PTHR42673:SF4">
    <property type="entry name" value="MALEYLACETOACETATE ISOMERASE"/>
    <property type="match status" value="1"/>
</dbReference>
<proteinExistence type="predicted"/>
<dbReference type="SFLD" id="SFLDS00019">
    <property type="entry name" value="Glutathione_Transferase_(cytos"/>
    <property type="match status" value="1"/>
</dbReference>
<dbReference type="CDD" id="cd03194">
    <property type="entry name" value="GST_C_3"/>
    <property type="match status" value="1"/>
</dbReference>